<dbReference type="InterPro" id="IPR001451">
    <property type="entry name" value="Hexapep"/>
</dbReference>
<dbReference type="CDD" id="cd04647">
    <property type="entry name" value="LbH_MAT_like"/>
    <property type="match status" value="1"/>
</dbReference>
<dbReference type="GO" id="GO:0005829">
    <property type="term" value="C:cytosol"/>
    <property type="evidence" value="ECO:0007669"/>
    <property type="project" value="TreeGrafter"/>
</dbReference>
<dbReference type="PANTHER" id="PTHR23416">
    <property type="entry name" value="SIALIC ACID SYNTHASE-RELATED"/>
    <property type="match status" value="1"/>
</dbReference>
<dbReference type="Gene3D" id="2.160.10.10">
    <property type="entry name" value="Hexapeptide repeat proteins"/>
    <property type="match status" value="1"/>
</dbReference>
<dbReference type="SUPFAM" id="SSF51161">
    <property type="entry name" value="Trimeric LpxA-like enzymes"/>
    <property type="match status" value="1"/>
</dbReference>
<evidence type="ECO:0000313" key="3">
    <source>
        <dbReference type="EMBL" id="AZN65674.1"/>
    </source>
</evidence>
<name>A0A3S9AQ16_ACIJO</name>
<dbReference type="PANTHER" id="PTHR23416:SF23">
    <property type="entry name" value="ACETYLTRANSFERASE C18B11.09C-RELATED"/>
    <property type="match status" value="1"/>
</dbReference>
<dbReference type="Proteomes" id="UP000276980">
    <property type="component" value="Chromosome"/>
</dbReference>
<sequence>MIKKLKFWITCKRIGQDIPLTYPLLYLKFLNRYLCEKKFKKFGEGSEFRVGAYAVETNKISIGKYVTIRPGTMLFASPSASEEDTHILIEDYVLIGSGVHIYVSNHNYLSTETPIYFQGHSIVEPVKLSEGCWIGANCIILPGVTIGKNSVVGAGSIVTKSIPDFSVAVGSPAKVIRTIKK</sequence>
<dbReference type="EMBL" id="CP022298">
    <property type="protein sequence ID" value="AZN65674.1"/>
    <property type="molecule type" value="Genomic_DNA"/>
</dbReference>
<comment type="similarity">
    <text evidence="1">Belongs to the transferase hexapeptide repeat family.</text>
</comment>
<organism evidence="3 4">
    <name type="scientific">Acinetobacter johnsonii</name>
    <dbReference type="NCBI Taxonomy" id="40214"/>
    <lineage>
        <taxon>Bacteria</taxon>
        <taxon>Pseudomonadati</taxon>
        <taxon>Pseudomonadota</taxon>
        <taxon>Gammaproteobacteria</taxon>
        <taxon>Moraxellales</taxon>
        <taxon>Moraxellaceae</taxon>
        <taxon>Acinetobacter</taxon>
    </lineage>
</organism>
<reference evidence="3 4" key="1">
    <citation type="submission" date="2017-06" db="EMBL/GenBank/DDBJ databases">
        <title>Complete Genome Sequence of the Carbazole-Degrading Bacterium Acinetobacter johnsonii IC001.</title>
        <authorList>
            <person name="Vejarano F."/>
            <person name="Suzuki-Minakuchi C."/>
            <person name="Ohtsubo Y."/>
            <person name="Tsuda M."/>
            <person name="Okada K."/>
            <person name="Nojiri H."/>
        </authorList>
    </citation>
    <scope>NUCLEOTIDE SEQUENCE [LARGE SCALE GENOMIC DNA]</scope>
    <source>
        <strain evidence="3 4">IC001</strain>
    </source>
</reference>
<gene>
    <name evidence="3" type="ORF">CFH90_17275</name>
</gene>
<keyword evidence="2 3" id="KW-0808">Transferase</keyword>
<dbReference type="InterPro" id="IPR011004">
    <property type="entry name" value="Trimer_LpxA-like_sf"/>
</dbReference>
<dbReference type="InterPro" id="IPR051159">
    <property type="entry name" value="Hexapeptide_acetyltransf"/>
</dbReference>
<dbReference type="Pfam" id="PF00132">
    <property type="entry name" value="Hexapep"/>
    <property type="match status" value="1"/>
</dbReference>
<evidence type="ECO:0000256" key="1">
    <source>
        <dbReference type="ARBA" id="ARBA00007274"/>
    </source>
</evidence>
<evidence type="ECO:0000256" key="2">
    <source>
        <dbReference type="ARBA" id="ARBA00022679"/>
    </source>
</evidence>
<accession>A0A3S9AQ16</accession>
<dbReference type="AlphaFoldDB" id="A0A3S9AQ16"/>
<dbReference type="RefSeq" id="WP_126038933.1">
    <property type="nucleotide sequence ID" value="NZ_CP022298.1"/>
</dbReference>
<dbReference type="GO" id="GO:0008374">
    <property type="term" value="F:O-acyltransferase activity"/>
    <property type="evidence" value="ECO:0007669"/>
    <property type="project" value="TreeGrafter"/>
</dbReference>
<proteinExistence type="inferred from homology"/>
<protein>
    <submittedName>
        <fullName evidence="3">Acetyltransferase</fullName>
    </submittedName>
</protein>
<evidence type="ECO:0000313" key="4">
    <source>
        <dbReference type="Proteomes" id="UP000276980"/>
    </source>
</evidence>